<feature type="compositionally biased region" description="Polar residues" evidence="1">
    <location>
        <begin position="162"/>
        <end position="183"/>
    </location>
</feature>
<feature type="region of interest" description="Disordered" evidence="1">
    <location>
        <begin position="263"/>
        <end position="318"/>
    </location>
</feature>
<feature type="compositionally biased region" description="Low complexity" evidence="1">
    <location>
        <begin position="141"/>
        <end position="161"/>
    </location>
</feature>
<accession>A0A368FR26</accession>
<feature type="compositionally biased region" description="Low complexity" evidence="1">
    <location>
        <begin position="9"/>
        <end position="20"/>
    </location>
</feature>
<feature type="compositionally biased region" description="Acidic residues" evidence="1">
    <location>
        <begin position="131"/>
        <end position="140"/>
    </location>
</feature>
<protein>
    <submittedName>
        <fullName evidence="2">Uncharacterized protein</fullName>
    </submittedName>
</protein>
<name>A0A368FR26_ANCCA</name>
<dbReference type="EMBL" id="JOJR01000915">
    <property type="protein sequence ID" value="RCN33469.1"/>
    <property type="molecule type" value="Genomic_DNA"/>
</dbReference>
<dbReference type="AlphaFoldDB" id="A0A368FR26"/>
<dbReference type="Proteomes" id="UP000252519">
    <property type="component" value="Unassembled WGS sequence"/>
</dbReference>
<evidence type="ECO:0000313" key="2">
    <source>
        <dbReference type="EMBL" id="RCN33469.1"/>
    </source>
</evidence>
<feature type="compositionally biased region" description="Basic and acidic residues" evidence="1">
    <location>
        <begin position="72"/>
        <end position="81"/>
    </location>
</feature>
<comment type="caution">
    <text evidence="2">The sequence shown here is derived from an EMBL/GenBank/DDBJ whole genome shotgun (WGS) entry which is preliminary data.</text>
</comment>
<keyword evidence="3" id="KW-1185">Reference proteome</keyword>
<feature type="compositionally biased region" description="Polar residues" evidence="1">
    <location>
        <begin position="38"/>
        <end position="48"/>
    </location>
</feature>
<sequence>CSQEGIQASTSSSSSSSSSSDSDEEKVIAKENKPLTPDKQQNHPSENGSVAKRKKLDSSSSSSSTSSDSGDEGSKSGKDNEVPGSDVDSMWNNASEKSDSSSESGDEIQLVACIPTTSLRSTAKEVTIDEVVLDDDDDDAVAAPCTPTKSKTSSPSPKQPTIRTLSISGVSVRTDGEQLTTTPEKGVGASSERAFPRTLPISGVSVRADGTPIRPHNNAFRKSFPNVGHFMSQRHQSNSSEQLERRRELARRKFDLAEQKRAQFTERKKRSALSARPGAAGTATNFRNGKKVLFKSVVKTSSKSPLKRSKSSGNCSKAPSYTVAKVFSKIS</sequence>
<gene>
    <name evidence="2" type="ORF">ANCCAN_20693</name>
</gene>
<dbReference type="OrthoDB" id="10640107at2759"/>
<feature type="non-terminal residue" evidence="2">
    <location>
        <position position="1"/>
    </location>
</feature>
<evidence type="ECO:0000256" key="1">
    <source>
        <dbReference type="SAM" id="MobiDB-lite"/>
    </source>
</evidence>
<proteinExistence type="predicted"/>
<feature type="region of interest" description="Disordered" evidence="1">
    <location>
        <begin position="1"/>
        <end position="198"/>
    </location>
</feature>
<evidence type="ECO:0000313" key="3">
    <source>
        <dbReference type="Proteomes" id="UP000252519"/>
    </source>
</evidence>
<reference evidence="2 3" key="1">
    <citation type="submission" date="2014-10" db="EMBL/GenBank/DDBJ databases">
        <title>Draft genome of the hookworm Ancylostoma caninum.</title>
        <authorList>
            <person name="Mitreva M."/>
        </authorList>
    </citation>
    <scope>NUCLEOTIDE SEQUENCE [LARGE SCALE GENOMIC DNA]</scope>
    <source>
        <strain evidence="2 3">Baltimore</strain>
    </source>
</reference>
<feature type="compositionally biased region" description="Low complexity" evidence="1">
    <location>
        <begin position="58"/>
        <end position="68"/>
    </location>
</feature>
<organism evidence="2 3">
    <name type="scientific">Ancylostoma caninum</name>
    <name type="common">Dog hookworm</name>
    <dbReference type="NCBI Taxonomy" id="29170"/>
    <lineage>
        <taxon>Eukaryota</taxon>
        <taxon>Metazoa</taxon>
        <taxon>Ecdysozoa</taxon>
        <taxon>Nematoda</taxon>
        <taxon>Chromadorea</taxon>
        <taxon>Rhabditida</taxon>
        <taxon>Rhabditina</taxon>
        <taxon>Rhabditomorpha</taxon>
        <taxon>Strongyloidea</taxon>
        <taxon>Ancylostomatidae</taxon>
        <taxon>Ancylostomatinae</taxon>
        <taxon>Ancylostoma</taxon>
    </lineage>
</organism>